<evidence type="ECO:0000313" key="10">
    <source>
        <dbReference type="Proteomes" id="UP001159042"/>
    </source>
</evidence>
<dbReference type="InterPro" id="IPR036186">
    <property type="entry name" value="Serpin_sf"/>
</dbReference>
<dbReference type="FunFam" id="2.30.39.10:FF:000030">
    <property type="entry name" value="Serpin 2"/>
    <property type="match status" value="1"/>
</dbReference>
<organism evidence="9 10">
    <name type="scientific">Exocentrus adspersus</name>
    <dbReference type="NCBI Taxonomy" id="1586481"/>
    <lineage>
        <taxon>Eukaryota</taxon>
        <taxon>Metazoa</taxon>
        <taxon>Ecdysozoa</taxon>
        <taxon>Arthropoda</taxon>
        <taxon>Hexapoda</taxon>
        <taxon>Insecta</taxon>
        <taxon>Pterygota</taxon>
        <taxon>Neoptera</taxon>
        <taxon>Endopterygota</taxon>
        <taxon>Coleoptera</taxon>
        <taxon>Polyphaga</taxon>
        <taxon>Cucujiformia</taxon>
        <taxon>Chrysomeloidea</taxon>
        <taxon>Cerambycidae</taxon>
        <taxon>Lamiinae</taxon>
        <taxon>Acanthocinini</taxon>
        <taxon>Exocentrus</taxon>
    </lineage>
</organism>
<proteinExistence type="inferred from homology"/>
<evidence type="ECO:0000256" key="4">
    <source>
        <dbReference type="ARBA" id="ARBA00022690"/>
    </source>
</evidence>
<evidence type="ECO:0000256" key="2">
    <source>
        <dbReference type="ARBA" id="ARBA00009500"/>
    </source>
</evidence>
<dbReference type="GO" id="GO:0005615">
    <property type="term" value="C:extracellular space"/>
    <property type="evidence" value="ECO:0007669"/>
    <property type="project" value="InterPro"/>
</dbReference>
<dbReference type="AlphaFoldDB" id="A0AAV8VS83"/>
<dbReference type="InterPro" id="IPR042185">
    <property type="entry name" value="Serpin_sf_2"/>
</dbReference>
<comment type="subcellular location">
    <subcellularLocation>
        <location evidence="1">Secreted</location>
    </subcellularLocation>
</comment>
<accession>A0AAV8VS83</accession>
<dbReference type="EMBL" id="JANEYG010000035">
    <property type="protein sequence ID" value="KAJ8917094.1"/>
    <property type="molecule type" value="Genomic_DNA"/>
</dbReference>
<evidence type="ECO:0000256" key="7">
    <source>
        <dbReference type="ARBA" id="ARBA00023180"/>
    </source>
</evidence>
<name>A0AAV8VS83_9CUCU</name>
<dbReference type="InterPro" id="IPR000215">
    <property type="entry name" value="Serpin_fam"/>
</dbReference>
<protein>
    <recommendedName>
        <fullName evidence="8">Serpin domain-containing protein</fullName>
    </recommendedName>
</protein>
<dbReference type="Gene3D" id="6.20.40.10">
    <property type="match status" value="1"/>
</dbReference>
<dbReference type="Pfam" id="PF00079">
    <property type="entry name" value="Serpin"/>
    <property type="match status" value="1"/>
</dbReference>
<dbReference type="Proteomes" id="UP001159042">
    <property type="component" value="Unassembled WGS sequence"/>
</dbReference>
<keyword evidence="4" id="KW-0646">Protease inhibitor</keyword>
<keyword evidence="5" id="KW-0732">Signal</keyword>
<evidence type="ECO:0000256" key="6">
    <source>
        <dbReference type="ARBA" id="ARBA00022900"/>
    </source>
</evidence>
<feature type="non-terminal residue" evidence="9">
    <location>
        <position position="1"/>
    </location>
</feature>
<keyword evidence="10" id="KW-1185">Reference proteome</keyword>
<evidence type="ECO:0000256" key="3">
    <source>
        <dbReference type="ARBA" id="ARBA00022525"/>
    </source>
</evidence>
<dbReference type="Gene3D" id="2.30.39.10">
    <property type="entry name" value="Alpha-1-antitrypsin, domain 1"/>
    <property type="match status" value="1"/>
</dbReference>
<keyword evidence="6" id="KW-0722">Serine protease inhibitor</keyword>
<comment type="caution">
    <text evidence="9">The sequence shown here is derived from an EMBL/GenBank/DDBJ whole genome shotgun (WGS) entry which is preliminary data.</text>
</comment>
<comment type="similarity">
    <text evidence="2">Belongs to the serpin family.</text>
</comment>
<keyword evidence="3" id="KW-0964">Secreted</keyword>
<dbReference type="PANTHER" id="PTHR11461">
    <property type="entry name" value="SERINE PROTEASE INHIBITOR, SERPIN"/>
    <property type="match status" value="1"/>
</dbReference>
<gene>
    <name evidence="9" type="ORF">NQ315_012584</name>
</gene>
<evidence type="ECO:0000256" key="5">
    <source>
        <dbReference type="ARBA" id="ARBA00022729"/>
    </source>
</evidence>
<keyword evidence="7" id="KW-0325">Glycoprotein</keyword>
<dbReference type="InterPro" id="IPR023796">
    <property type="entry name" value="Serpin_dom"/>
</dbReference>
<evidence type="ECO:0000259" key="8">
    <source>
        <dbReference type="Pfam" id="PF00079"/>
    </source>
</evidence>
<reference evidence="9 10" key="1">
    <citation type="journal article" date="2023" name="Insect Mol. Biol.">
        <title>Genome sequencing provides insights into the evolution of gene families encoding plant cell wall-degrading enzymes in longhorned beetles.</title>
        <authorList>
            <person name="Shin N.R."/>
            <person name="Okamura Y."/>
            <person name="Kirsch R."/>
            <person name="Pauchet Y."/>
        </authorList>
    </citation>
    <scope>NUCLEOTIDE SEQUENCE [LARGE SCALE GENOMIC DNA]</scope>
    <source>
        <strain evidence="9">EAD_L_NR</strain>
    </source>
</reference>
<feature type="domain" description="Serpin" evidence="8">
    <location>
        <begin position="15"/>
        <end position="159"/>
    </location>
</feature>
<evidence type="ECO:0000256" key="1">
    <source>
        <dbReference type="ARBA" id="ARBA00004613"/>
    </source>
</evidence>
<evidence type="ECO:0000313" key="9">
    <source>
        <dbReference type="EMBL" id="KAJ8917094.1"/>
    </source>
</evidence>
<sequence>SFFGNFYIVNQDDILTVSVPYMTVEQSFYYVEAPNYDAKILRLPYKGGRYSMLVILPNSKGGLPTLLKRINLYSLKALLYLMDKSTVKVTLPKFKFDYQKRMGGALKKFGLHQMFQNTASFPGIARGNNTLLRKLVVSDVIQKSGIELDETGTVAYAATGK</sequence>
<dbReference type="SUPFAM" id="SSF56574">
    <property type="entry name" value="Serpins"/>
    <property type="match status" value="1"/>
</dbReference>
<dbReference type="PANTHER" id="PTHR11461:SF357">
    <property type="entry name" value="SERINE PROTEASE INHIBITOR 27A"/>
    <property type="match status" value="1"/>
</dbReference>
<dbReference type="GO" id="GO:0004867">
    <property type="term" value="F:serine-type endopeptidase inhibitor activity"/>
    <property type="evidence" value="ECO:0007669"/>
    <property type="project" value="UniProtKB-KW"/>
</dbReference>